<comment type="caution">
    <text evidence="2">The sequence shown here is derived from an EMBL/GenBank/DDBJ whole genome shotgun (WGS) entry which is preliminary data.</text>
</comment>
<keyword evidence="1" id="KW-0472">Membrane</keyword>
<evidence type="ECO:0000313" key="3">
    <source>
        <dbReference type="Proteomes" id="UP001372338"/>
    </source>
</evidence>
<evidence type="ECO:0000313" key="2">
    <source>
        <dbReference type="EMBL" id="KAK7275274.1"/>
    </source>
</evidence>
<sequence length="188" mass="21225">MAPNTPLGKKRKPNAASLFPSFPYSRRPFFLSTSLSRSPLEDLTLSSSKTTLISDVFSLLHAVSSTERTEEAAYKPLPGAPTTSRISDENASLLENIHWKALGLLFTVWIILLVLEIAKDFRKRWDRQSQAFYNLFRQADGVEKLAEIIQRLEQGDLKLRVRTLEFERAFQLVASIQKTIGNVSETGL</sequence>
<accession>A0AAN9IEE8</accession>
<proteinExistence type="predicted"/>
<dbReference type="Proteomes" id="UP001372338">
    <property type="component" value="Unassembled WGS sequence"/>
</dbReference>
<gene>
    <name evidence="2" type="ORF">RIF29_16385</name>
</gene>
<keyword evidence="3" id="KW-1185">Reference proteome</keyword>
<feature type="transmembrane region" description="Helical" evidence="1">
    <location>
        <begin position="97"/>
        <end position="118"/>
    </location>
</feature>
<keyword evidence="1" id="KW-0812">Transmembrane</keyword>
<name>A0AAN9IEE8_CROPI</name>
<protein>
    <submittedName>
        <fullName evidence="2">Uncharacterized protein</fullName>
    </submittedName>
</protein>
<dbReference type="EMBL" id="JAYWIO010000003">
    <property type="protein sequence ID" value="KAK7275274.1"/>
    <property type="molecule type" value="Genomic_DNA"/>
</dbReference>
<organism evidence="2 3">
    <name type="scientific">Crotalaria pallida</name>
    <name type="common">Smooth rattlebox</name>
    <name type="synonym">Crotalaria striata</name>
    <dbReference type="NCBI Taxonomy" id="3830"/>
    <lineage>
        <taxon>Eukaryota</taxon>
        <taxon>Viridiplantae</taxon>
        <taxon>Streptophyta</taxon>
        <taxon>Embryophyta</taxon>
        <taxon>Tracheophyta</taxon>
        <taxon>Spermatophyta</taxon>
        <taxon>Magnoliopsida</taxon>
        <taxon>eudicotyledons</taxon>
        <taxon>Gunneridae</taxon>
        <taxon>Pentapetalae</taxon>
        <taxon>rosids</taxon>
        <taxon>fabids</taxon>
        <taxon>Fabales</taxon>
        <taxon>Fabaceae</taxon>
        <taxon>Papilionoideae</taxon>
        <taxon>50 kb inversion clade</taxon>
        <taxon>genistoids sensu lato</taxon>
        <taxon>core genistoids</taxon>
        <taxon>Crotalarieae</taxon>
        <taxon>Crotalaria</taxon>
    </lineage>
</organism>
<evidence type="ECO:0000256" key="1">
    <source>
        <dbReference type="SAM" id="Phobius"/>
    </source>
</evidence>
<keyword evidence="1" id="KW-1133">Transmembrane helix</keyword>
<dbReference type="AlphaFoldDB" id="A0AAN9IEE8"/>
<reference evidence="2 3" key="1">
    <citation type="submission" date="2024-01" db="EMBL/GenBank/DDBJ databases">
        <title>The genomes of 5 underutilized Papilionoideae crops provide insights into root nodulation and disease resistanc.</title>
        <authorList>
            <person name="Yuan L."/>
        </authorList>
    </citation>
    <scope>NUCLEOTIDE SEQUENCE [LARGE SCALE GENOMIC DNA]</scope>
    <source>
        <strain evidence="2">ZHUSHIDOU_FW_LH</strain>
        <tissue evidence="2">Leaf</tissue>
    </source>
</reference>